<sequence>MAKALVGEAAIRIVPTLRGFKPEADRRLKAMTFDPLEVQIDPAFKKAEAQMKAWRAKERLNAINVPVKADFSESRASFAAFRRELTTVEHIFKRSALQRAMRLNVKIIGLDALPALAYAAGSAAAGVDGLAKSLLALPGIAGGALASIGALAVGLRGVGDAFRAFGEQQKNAAQNARDIESANRDIQRSYRNYRSAVRDTVREIQDLNAENRRSSLNIADAVLSVQEAADKLRKGGQKSINELRRDQLDLAMSIEHLQDVQTRANRTMQDTAEANAKGVAGADRVVDALDRIAEATDQLNQKQGKGNDYAEKLAALAPEARKAVEAVLAFEGQWKSLTLTVQNNLWDGLDRSITNLGQKALPGLEIGLSRVASGLNANFKTVAESLGGDTSQGLLARIFGNTEGGLKNFSKAMNPLIEGVLRLTKEGSDYLPRLGEAAEKVFTRFDDWTKRISEDGSLDKWIDNGLKTLTDLGNAASNIMSIISSVSDAFREAGGDETGFVGTLEKLTRKWAEFLKSTDGKNKLAEYFDRAREFMNDLREAFSKMRPFIKDVVDTAREWSVVLLDTVGALAKTAAWIEENTGLLKVFLGTYLLVRTATPIVNGLTTAWKNYNTVIEKAATSANSPSWLRNNSYLQWTRGQLQKAKGNVGELSKLQSNLNTSVATTGSRYDVMGSKIDAAKSKVVQLRTEMERMASTPMAPPAVASVQNAANTALVTSRADEKARRAAAGIGLSSTPLQERLAAANTAYISRETARKGLGSDRGAVQQVASALALQAQWAQQAERGKPSGSVGPTGPINPALYGRLAEMRNAKALEAKWRADAQRAGIGGSTTPLWQRLRNAENVVRIRDRFNQPMPYVSRRYDAAMQGANLPGWRGGAPIQPTQQTRAGYFWQGPLRDVPKGETIRRYGNGEYKAPALGPMQGPALPPHFTSRGPTEFKAPKLGAMQGPQLTPDYVNKLARESRAAGPPVSALGKQAIDAGTGIKRAGDITKAAYLSTADLNREVRTANQRFPALTQAVSGVTPPLNGMVDTARASSTQLAGVSRETRTLANSRFPALLQVTDKVPPALNGVVSTAGTASSQIKTFGTEVGGAADKVGKPGGAGIGLLGRLGALGGALAPGALLMAGLLLVTSTVKKLGEAHEAAATAADKQANALRGVVSALDQVTGAATNQAIDKTAENFQGVNVPGVFDDKHGGPANSIAAMQRLGIDTTAATLAATDATQDGLLEQIMAPIRKQAQEQIVNSDAFKRAESYFKGTEITPEFLVLAALGDQEKAETFKNVTERIEQIQEMAGQHVDLPDLAEIWNSVGNKDPLLAGYAIQTQADATRQGAAAIAERAKAARGSFTLNPANPGPFAAFSPDGQIVAGQTGQGILTLNQIPDAATIDAWVEQGLIDGPGWVKPDGRTYQLELTPEATANHLIKGLPQFRDGGMVRGPGGPTSDSILARVSKGEHIARAEAVRYYGEDLFNALNRKALPRFSVGGWPMLPQSPLTPAIPSPAPAPGPANVGGIPAPSSVAASVPPPPAPMAPPAVTTPVETFSTPTTVSAAPATASSASTPSTSSATSTSNPLTHGLRAGFLPGTVQVPTRTPYGLKAGTAIDYGADGFPTWVYALAERFGLQASTYKDHQEKDGLNKGIDWSGPVANMQAFADYVKSVPGLEQVIWENPETGVRVGVDPGDRGENQSIDDYYRDDWADHRNHVHTRQSVSIPLPEELGFLLGGVDPYGISSLMPGGSNEPKLTPLEAMKAKWEKLFDFEARYAEALDPQNVFNFLGGQASAVGSSLLGIGSDFLSGITGINFGAIIKPGQDIANEFLSFDPDSDDESGGNGADVAGVALEQWGQGIPGIGSDLQSALGGFNPAFSAPGKKGGNTYRPLVRQVLQMVAANYGITELQKWEDALVKQIDTESGGDPFSINANDSDGKGGKQTVKGLLNFLPATFDAHNILGGTINDPAAQIAAAIDYLCTSPKYDGGIGPDGGPVQIGRGQGFKSGGYPRGLAWLSNGEFRTNADATRYYGPALFDALNAKAIPREAIRGFAEGGWPLLDPQQPGQTPGPLPMPGPLTPPAAAGPSTGGAPGPGATAPAPDPGALPGVADAMAGIGGGLPQPGANAPQAGDPRSVLGAAPVSNDHNNPALSGAISGAASTVGGLIGSAIGAAGAAGGAVAPGAGQAAGMAAQGAQAAAAIGGQVINGAVNILSSLAVGTATNGSTASASGVPMLPQRQPQQTGVPPVVQRVDNRQYHITNLDEFKRVQAVSDAQAAMPFIGKYG</sequence>
<feature type="compositionally biased region" description="Low complexity" evidence="1">
    <location>
        <begin position="1545"/>
        <end position="1570"/>
    </location>
</feature>
<feature type="region of interest" description="Disordered" evidence="1">
    <location>
        <begin position="1545"/>
        <end position="1580"/>
    </location>
</feature>
<evidence type="ECO:0000313" key="2">
    <source>
        <dbReference type="EMBL" id="AXQ52667.1"/>
    </source>
</evidence>
<protein>
    <submittedName>
        <fullName evidence="2">Tape measure protein</fullName>
    </submittedName>
</protein>
<reference evidence="2 3" key="1">
    <citation type="submission" date="2018-07" db="EMBL/GenBank/DDBJ databases">
        <authorList>
            <person name="Billings M."/>
            <person name="Bovender A."/>
            <person name="Brown J."/>
            <person name="Buchanan C."/>
            <person name="Burns J."/>
            <person name="Cash A."/>
            <person name="Curtis S."/>
            <person name="Johnson C."/>
            <person name="Jones C."/>
            <person name="Kelnhofer D."/>
            <person name="Killilee J."/>
            <person name="Moore A."/>
            <person name="Norton M."/>
            <person name="Rood D."/>
            <person name="Salvo H."/>
            <person name="Weatherman E."/>
            <person name="Winchel S."/>
            <person name="Wood S."/>
            <person name="Eckardt M.A."/>
            <person name="Gainey M.D."/>
            <person name="Wallen J.R."/>
            <person name="Garlena R.A."/>
            <person name="Russell D.A."/>
            <person name="Pope W.H."/>
            <person name="Jacobs-Sera D."/>
            <person name="Hatfull G.F."/>
        </authorList>
    </citation>
    <scope>NUCLEOTIDE SEQUENCE [LARGE SCALE GENOMIC DNA]</scope>
</reference>
<proteinExistence type="predicted"/>
<dbReference type="InterPro" id="IPR051425">
    <property type="entry name" value="Formin_Homology"/>
</dbReference>
<feature type="compositionally biased region" description="Low complexity" evidence="1">
    <location>
        <begin position="2082"/>
        <end position="2100"/>
    </location>
</feature>
<evidence type="ECO:0000313" key="3">
    <source>
        <dbReference type="Proteomes" id="UP000263300"/>
    </source>
</evidence>
<gene>
    <name evidence="2" type="primary">26</name>
    <name evidence="2" type="ORF">SEA_IPHANE7_26</name>
</gene>
<organism evidence="2 3">
    <name type="scientific">Mycobacterium phage IPhane7</name>
    <dbReference type="NCBI Taxonomy" id="2301552"/>
    <lineage>
        <taxon>Viruses</taxon>
        <taxon>Duplodnaviria</taxon>
        <taxon>Heunggongvirae</taxon>
        <taxon>Uroviricota</taxon>
        <taxon>Caudoviricetes</taxon>
        <taxon>Vilmaviridae</taxon>
        <taxon>Mclasvirinae</taxon>
        <taxon>Bongovirus</taxon>
        <taxon>Bongovirus bongo</taxon>
    </lineage>
</organism>
<dbReference type="Proteomes" id="UP000263300">
    <property type="component" value="Segment"/>
</dbReference>
<feature type="compositionally biased region" description="Pro residues" evidence="1">
    <location>
        <begin position="2056"/>
        <end position="2068"/>
    </location>
</feature>
<dbReference type="EMBL" id="MH697587">
    <property type="protein sequence ID" value="AXQ52667.1"/>
    <property type="molecule type" value="Genomic_DNA"/>
</dbReference>
<feature type="compositionally biased region" description="Low complexity" evidence="1">
    <location>
        <begin position="2046"/>
        <end position="2055"/>
    </location>
</feature>
<dbReference type="PANTHER" id="PTHR45725">
    <property type="entry name" value="FORMIN HOMOLOGY 2 FAMILY MEMBER"/>
    <property type="match status" value="1"/>
</dbReference>
<feature type="region of interest" description="Disordered" evidence="1">
    <location>
        <begin position="2043"/>
        <end position="2132"/>
    </location>
</feature>
<accession>A0A385D4M8</accession>
<name>A0A385D4M8_9CAUD</name>
<dbReference type="PANTHER" id="PTHR45725:SF1">
    <property type="entry name" value="DISHEVELLED ASSOCIATED ACTIVATOR OF MORPHOGENESIS, ISOFORM D"/>
    <property type="match status" value="1"/>
</dbReference>
<evidence type="ECO:0000256" key="1">
    <source>
        <dbReference type="SAM" id="MobiDB-lite"/>
    </source>
</evidence>